<feature type="compositionally biased region" description="Polar residues" evidence="7">
    <location>
        <begin position="1113"/>
        <end position="1122"/>
    </location>
</feature>
<feature type="compositionally biased region" description="Basic and acidic residues" evidence="7">
    <location>
        <begin position="400"/>
        <end position="412"/>
    </location>
</feature>
<feature type="compositionally biased region" description="Polar residues" evidence="7">
    <location>
        <begin position="1033"/>
        <end position="1055"/>
    </location>
</feature>
<feature type="compositionally biased region" description="Low complexity" evidence="7">
    <location>
        <begin position="629"/>
        <end position="651"/>
    </location>
</feature>
<feature type="compositionally biased region" description="Basic and acidic residues" evidence="7">
    <location>
        <begin position="939"/>
        <end position="953"/>
    </location>
</feature>
<feature type="compositionally biased region" description="Low complexity" evidence="7">
    <location>
        <begin position="1174"/>
        <end position="1184"/>
    </location>
</feature>
<feature type="region of interest" description="Disordered" evidence="7">
    <location>
        <begin position="1113"/>
        <end position="1184"/>
    </location>
</feature>
<keyword evidence="5" id="KW-0067">ATP-binding</keyword>
<feature type="compositionally biased region" description="Polar residues" evidence="7">
    <location>
        <begin position="897"/>
        <end position="914"/>
    </location>
</feature>
<feature type="compositionally biased region" description="Polar residues" evidence="7">
    <location>
        <begin position="1690"/>
        <end position="1706"/>
    </location>
</feature>
<evidence type="ECO:0000256" key="4">
    <source>
        <dbReference type="ARBA" id="ARBA00022777"/>
    </source>
</evidence>
<feature type="compositionally biased region" description="Basic residues" evidence="7">
    <location>
        <begin position="1387"/>
        <end position="1403"/>
    </location>
</feature>
<feature type="compositionally biased region" description="Basic and acidic residues" evidence="7">
    <location>
        <begin position="1638"/>
        <end position="1653"/>
    </location>
</feature>
<evidence type="ECO:0000259" key="8">
    <source>
        <dbReference type="PROSITE" id="PS50011"/>
    </source>
</evidence>
<feature type="compositionally biased region" description="Low complexity" evidence="7">
    <location>
        <begin position="752"/>
        <end position="766"/>
    </location>
</feature>
<dbReference type="PANTHER" id="PTHR11584:SF369">
    <property type="entry name" value="MITOGEN-ACTIVATED PROTEIN KINASE KINASE KINASE 19-RELATED"/>
    <property type="match status" value="1"/>
</dbReference>
<evidence type="ECO:0000256" key="7">
    <source>
        <dbReference type="SAM" id="MobiDB-lite"/>
    </source>
</evidence>
<feature type="compositionally biased region" description="Basic and acidic residues" evidence="7">
    <location>
        <begin position="586"/>
        <end position="595"/>
    </location>
</feature>
<feature type="compositionally biased region" description="Low complexity" evidence="7">
    <location>
        <begin position="975"/>
        <end position="993"/>
    </location>
</feature>
<feature type="compositionally biased region" description="Low complexity" evidence="7">
    <location>
        <begin position="1123"/>
        <end position="1150"/>
    </location>
</feature>
<gene>
    <name evidence="9" type="ORF">MAR_008555</name>
</gene>
<keyword evidence="6" id="KW-0040">ANK repeat</keyword>
<feature type="compositionally biased region" description="Polar residues" evidence="7">
    <location>
        <begin position="818"/>
        <end position="832"/>
    </location>
</feature>
<evidence type="ECO:0000256" key="1">
    <source>
        <dbReference type="ARBA" id="ARBA00022527"/>
    </source>
</evidence>
<feature type="compositionally biased region" description="Polar residues" evidence="7">
    <location>
        <begin position="954"/>
        <end position="966"/>
    </location>
</feature>
<feature type="region of interest" description="Disordered" evidence="7">
    <location>
        <begin position="576"/>
        <end position="595"/>
    </location>
</feature>
<keyword evidence="2" id="KW-0808">Transferase</keyword>
<feature type="compositionally biased region" description="Low complexity" evidence="7">
    <location>
        <begin position="1077"/>
        <end position="1093"/>
    </location>
</feature>
<keyword evidence="10" id="KW-1185">Reference proteome</keyword>
<dbReference type="SUPFAM" id="SSF56112">
    <property type="entry name" value="Protein kinase-like (PK-like)"/>
    <property type="match status" value="1"/>
</dbReference>
<feature type="region of interest" description="Disordered" evidence="7">
    <location>
        <begin position="1196"/>
        <end position="1247"/>
    </location>
</feature>
<dbReference type="Gene3D" id="1.25.40.20">
    <property type="entry name" value="Ankyrin repeat-containing domain"/>
    <property type="match status" value="2"/>
</dbReference>
<dbReference type="Proteomes" id="UP001164746">
    <property type="component" value="Chromosome 4"/>
</dbReference>
<feature type="region of interest" description="Disordered" evidence="7">
    <location>
        <begin position="331"/>
        <end position="361"/>
    </location>
</feature>
<feature type="compositionally biased region" description="Low complexity" evidence="7">
    <location>
        <begin position="1707"/>
        <end position="1720"/>
    </location>
</feature>
<feature type="compositionally biased region" description="Polar residues" evidence="7">
    <location>
        <begin position="664"/>
        <end position="676"/>
    </location>
</feature>
<keyword evidence="1" id="KW-0723">Serine/threonine-protein kinase</keyword>
<organism evidence="9 10">
    <name type="scientific">Mya arenaria</name>
    <name type="common">Soft-shell clam</name>
    <dbReference type="NCBI Taxonomy" id="6604"/>
    <lineage>
        <taxon>Eukaryota</taxon>
        <taxon>Metazoa</taxon>
        <taxon>Spiralia</taxon>
        <taxon>Lophotrochozoa</taxon>
        <taxon>Mollusca</taxon>
        <taxon>Bivalvia</taxon>
        <taxon>Autobranchia</taxon>
        <taxon>Heteroconchia</taxon>
        <taxon>Euheterodonta</taxon>
        <taxon>Imparidentia</taxon>
        <taxon>Neoheterodontei</taxon>
        <taxon>Myida</taxon>
        <taxon>Myoidea</taxon>
        <taxon>Myidae</taxon>
        <taxon>Mya</taxon>
    </lineage>
</organism>
<dbReference type="PANTHER" id="PTHR11584">
    <property type="entry name" value="SERINE/THREONINE PROTEIN KINASE"/>
    <property type="match status" value="1"/>
</dbReference>
<feature type="compositionally biased region" description="Basic and acidic residues" evidence="7">
    <location>
        <begin position="781"/>
        <end position="809"/>
    </location>
</feature>
<feature type="compositionally biased region" description="Polar residues" evidence="7">
    <location>
        <begin position="1197"/>
        <end position="1212"/>
    </location>
</feature>
<feature type="compositionally biased region" description="Polar residues" evidence="7">
    <location>
        <begin position="335"/>
        <end position="344"/>
    </location>
</feature>
<evidence type="ECO:0000313" key="10">
    <source>
        <dbReference type="Proteomes" id="UP001164746"/>
    </source>
</evidence>
<feature type="compositionally biased region" description="Polar residues" evidence="7">
    <location>
        <begin position="1666"/>
        <end position="1683"/>
    </location>
</feature>
<accession>A0ABY7DYX5</accession>
<dbReference type="Gene3D" id="1.10.510.10">
    <property type="entry name" value="Transferase(Phosphotransferase) domain 1"/>
    <property type="match status" value="1"/>
</dbReference>
<feature type="region of interest" description="Disordered" evidence="7">
    <location>
        <begin position="1328"/>
        <end position="1413"/>
    </location>
</feature>
<dbReference type="PROSITE" id="PS50011">
    <property type="entry name" value="PROTEIN_KINASE_DOM"/>
    <property type="match status" value="1"/>
</dbReference>
<feature type="region of interest" description="Disordered" evidence="7">
    <location>
        <begin position="1077"/>
        <end position="1101"/>
    </location>
</feature>
<dbReference type="InterPro" id="IPR036770">
    <property type="entry name" value="Ankyrin_rpt-contain_sf"/>
</dbReference>
<feature type="compositionally biased region" description="Basic and acidic residues" evidence="7">
    <location>
        <begin position="1372"/>
        <end position="1385"/>
    </location>
</feature>
<feature type="compositionally biased region" description="Basic and acidic residues" evidence="7">
    <location>
        <begin position="1889"/>
        <end position="1900"/>
    </location>
</feature>
<dbReference type="PROSITE" id="PS50088">
    <property type="entry name" value="ANK_REPEAT"/>
    <property type="match status" value="1"/>
</dbReference>
<name>A0ABY7DYX5_MYAAR</name>
<feature type="compositionally biased region" description="Polar residues" evidence="7">
    <location>
        <begin position="1748"/>
        <end position="1764"/>
    </location>
</feature>
<evidence type="ECO:0000256" key="6">
    <source>
        <dbReference type="PROSITE-ProRule" id="PRU00023"/>
    </source>
</evidence>
<dbReference type="SUPFAM" id="SSF48403">
    <property type="entry name" value="Ankyrin repeat"/>
    <property type="match status" value="1"/>
</dbReference>
<feature type="compositionally biased region" description="Basic and acidic residues" evidence="7">
    <location>
        <begin position="2042"/>
        <end position="2053"/>
    </location>
</feature>
<evidence type="ECO:0000256" key="3">
    <source>
        <dbReference type="ARBA" id="ARBA00022741"/>
    </source>
</evidence>
<feature type="region of interest" description="Disordered" evidence="7">
    <location>
        <begin position="1638"/>
        <end position="1803"/>
    </location>
</feature>
<feature type="compositionally biased region" description="Basic residues" evidence="7">
    <location>
        <begin position="1343"/>
        <end position="1352"/>
    </location>
</feature>
<sequence>MHIIKEYESFNVGVGQKLDICGYACPPDSKMPENPNVDQDIDGFYGNNITMATASNTNANARRQGGQGVPRVSSAGLQYYDIATQLLGKKGSDLEELFIAAARDGVYERIENFLQRNRMEYVVSIDVKDKKTGNTPLIWAAKRGHAKIVQLLLRHGADVTLRNYEGHTAVEVASNAIRSILLDSVERSTEASHQVLLQAAWQGDLKSQKKVLDINCQNAEGYTPVMLATRDMHFFERHAVQMSRPYNPAEALIAHSVVATIISGGPDMEQKDKRCFAPLHCASLTGNADCLSRLLDGGSEHGANVMLTDDRGLNPLDFAKTRKMKKKLKDAWAEASTNKSTTSLGPIRAQSREDLRSSVEDLTKRKKGEVIFEGLPSNPFSDSNKKDTIANSKGLTRHLSLKEKNGQEDDQKQAYTRDSVRKLGQVRSQQKPSPLPRRKSRSTERLPMISPDRLGSDRNLESPIMFNRNARARRSFEDRRGRNRRAPISTREDEEIHEPMTPGAPSPTPSHRRSESDPNRGNPNLGDIAAGCEPYLLTQRKGQMLSKSRTPVQPLYGPTSNKVIPPTPTFLTQKAYSNLEDVTSPRSDEDSDIYKDRLGQPYELSRSRTFFKDEFILEESRPKDPFIRSSSGSDTLSSSGSSHLSSSSTDSPMTLKGKGAKYLKTNSVKANQQVTGKKTDNAGGANSDSGVKVNEKKTQNGPQGQGLKVNGSGMQDSRNSPVINSKTNGNAMASNTSVLHSMATRNASVVTANNGNAKNANNKNGATKSGQSGGFIVVHSEFSDIRSESEKKRDKMFSRNTERNDEVKSVGEACPDKLNNNVTEKQNESPKSGINGPNKASENGAAKGESKPAQVSNAKKKAQAKMQNVLQVVPTKLTQNIVRTAPKAVKENKAETKTVSNKVNAKPTGTQGVKNVNMQLSPSAQVVNRVAGQANAASDKADDSPTKDKENITDNKQMVSQVSGQAGETDKKDNANTQNVKKNNVNVIGKTNTADSSRMAQNDNRLGAQSRNSGFSVPKSTTPVQKPTAGNVRKTNSSYTQRVQTNNPSSSTLEKSMSEAKLTLNTSVANATATKAADAASASSLKPQKSSSPTDLVPPSVCKTTSVLKSYNMSSNQPTVTKSPSSGSLSSESTNVTKSTASPTTTTTDSNKAKTTKHSVLSKSVSEPIQAKASNSKVSNSGISVSKSISQMPCVGTVTSTRGIQKSPSMSNVEEAKPNKLMSSSDTRIQKDSISNKKQRPASDGSVVVATKEEDNLNPNGVTPLVDILPEGLAKINRRNYIDINNPITTPVIVNPFEELEQNREKENMQKLGARAVTATEFGFIIDKPAMERSKTQASLKSRGNKGTKRSSNKPSSAQSRGASARKKRSKSKEPGNKSDNENSRPKSGKSGKRVRSGKRKRKVPGDNLGKQNEQDDVALIGGIGWQIATSCIDKSDADAVMVSAIDSSESDSELTEVVPSTNPLKIDIPIDHLVIPNAIETPSSVYSPRFKEVPSERHEKELAFVDNDGYRPMNLDMTQKSVSSQNRSGVIVGKDMPEDIGDFLSYLKHEDNEVFAEDEAEYYIDDDYSEYTQGNGMDDDDDDDVDTDDDENIAHRVQFFHDLTPIPESPSLSNTLTSIQKTTAAIHNFDKTTKDHELNKLLGETPRDKTSSKDTSSTKTDKSSAGSLKTNSLRNSGNTIRSSQKDSQKSPITSAAQAKNQQIRNSSSKSQTSRTSSLSAEIKERANRAMSKSLNSPKANIGEVKSMSKTYTGATNNSASLRKSGSKEKLSKSQDLTRSTSVESNESKQGGGDTADNVQTKERIDSKVMDLKKLLADKMQTTQKLLEDSAPYSSYKRKQSEENSEGLDREGSEIKLNIQPLTEENLKALTSRTDEDAKSTRSSRKERKFSETKNETRDDDMKEAIDEILSNTFPSSKGTLKAHMSMRSASSTLTEADRKVLAKMVKENQESPFHAKQQVRISSSYDESVTLNKDNPELMKRFHADNYKVGQKVHAMVEAGADKGKVKAMLNVDNEAKQLARIMNSFKQMELYAGTSNNKSSKRETPRRDGDHMFRSLSKFDQHLSGAGHHHSGMPPRPGSAGAGRHRPGKFTEIKGGKSATTETRERLSSPVNVPKDLADEFARSPYVRVWCGLTSEGQLIAVKQIELNTASQQKAMKEYEKVQEEVELLKTLEHKNIVGYLGTSLEDSIVSIFMQFVPGGSIASILARFGALDEAVFRKYTRQILEGTSREVT</sequence>
<feature type="compositionally biased region" description="Polar residues" evidence="7">
    <location>
        <begin position="1774"/>
        <end position="1789"/>
    </location>
</feature>
<dbReference type="InterPro" id="IPR000719">
    <property type="entry name" value="Prot_kinase_dom"/>
</dbReference>
<proteinExistence type="predicted"/>
<dbReference type="InterPro" id="IPR011009">
    <property type="entry name" value="Kinase-like_dom_sf"/>
</dbReference>
<dbReference type="InterPro" id="IPR002110">
    <property type="entry name" value="Ankyrin_rpt"/>
</dbReference>
<feature type="region of interest" description="Disordered" evidence="7">
    <location>
        <begin position="752"/>
        <end position="861"/>
    </location>
</feature>
<feature type="region of interest" description="Disordered" evidence="7">
    <location>
        <begin position="2064"/>
        <end position="2111"/>
    </location>
</feature>
<dbReference type="SMART" id="SM00248">
    <property type="entry name" value="ANK"/>
    <property type="match status" value="3"/>
</dbReference>
<dbReference type="Pfam" id="PF12796">
    <property type="entry name" value="Ank_2"/>
    <property type="match status" value="1"/>
</dbReference>
<dbReference type="PROSITE" id="PS50297">
    <property type="entry name" value="ANK_REP_REGION"/>
    <property type="match status" value="1"/>
</dbReference>
<reference evidence="9" key="1">
    <citation type="submission" date="2022-11" db="EMBL/GenBank/DDBJ databases">
        <title>Centuries of genome instability and evolution in soft-shell clam transmissible cancer (bioRxiv).</title>
        <authorList>
            <person name="Hart S.F.M."/>
            <person name="Yonemitsu M.A."/>
            <person name="Giersch R.M."/>
            <person name="Beal B.F."/>
            <person name="Arriagada G."/>
            <person name="Davis B.W."/>
            <person name="Ostrander E.A."/>
            <person name="Goff S.P."/>
            <person name="Metzger M.J."/>
        </authorList>
    </citation>
    <scope>NUCLEOTIDE SEQUENCE</scope>
    <source>
        <strain evidence="9">MELC-2E11</strain>
        <tissue evidence="9">Siphon/mantle</tissue>
    </source>
</reference>
<feature type="region of interest" description="Disordered" evidence="7">
    <location>
        <begin position="1831"/>
        <end position="1900"/>
    </location>
</feature>
<evidence type="ECO:0000256" key="5">
    <source>
        <dbReference type="ARBA" id="ARBA00022840"/>
    </source>
</evidence>
<feature type="compositionally biased region" description="Basic and acidic residues" evidence="7">
    <location>
        <begin position="1839"/>
        <end position="1854"/>
    </location>
</feature>
<feature type="region of interest" description="Disordered" evidence="7">
    <location>
        <begin position="1570"/>
        <end position="1590"/>
    </location>
</feature>
<feature type="repeat" description="ANK" evidence="6">
    <location>
        <begin position="132"/>
        <end position="164"/>
    </location>
</feature>
<feature type="region of interest" description="Disordered" evidence="7">
    <location>
        <begin position="623"/>
        <end position="719"/>
    </location>
</feature>
<feature type="compositionally biased region" description="Polar residues" evidence="7">
    <location>
        <begin position="994"/>
        <end position="1025"/>
    </location>
</feature>
<feature type="region of interest" description="Disordered" evidence="7">
    <location>
        <begin position="2034"/>
        <end position="2053"/>
    </location>
</feature>
<dbReference type="Pfam" id="PF00069">
    <property type="entry name" value="Pkinase"/>
    <property type="match status" value="1"/>
</dbReference>
<feature type="region of interest" description="Disordered" evidence="7">
    <location>
        <begin position="542"/>
        <end position="568"/>
    </location>
</feature>
<evidence type="ECO:0000256" key="2">
    <source>
        <dbReference type="ARBA" id="ARBA00022679"/>
    </source>
</evidence>
<evidence type="ECO:0000313" key="9">
    <source>
        <dbReference type="EMBL" id="WAR01997.1"/>
    </source>
</evidence>
<feature type="compositionally biased region" description="Polar residues" evidence="7">
    <location>
        <begin position="576"/>
        <end position="585"/>
    </location>
</feature>
<feature type="compositionally biased region" description="Acidic residues" evidence="7">
    <location>
        <begin position="1578"/>
        <end position="1590"/>
    </location>
</feature>
<feature type="domain" description="Protein kinase" evidence="8">
    <location>
        <begin position="2117"/>
        <end position="2235"/>
    </location>
</feature>
<feature type="compositionally biased region" description="Basic and acidic residues" evidence="7">
    <location>
        <begin position="350"/>
        <end position="361"/>
    </location>
</feature>
<protein>
    <submittedName>
        <fullName evidence="9">M3K19-like protein</fullName>
    </submittedName>
</protein>
<feature type="region of interest" description="Disordered" evidence="7">
    <location>
        <begin position="892"/>
        <end position="914"/>
    </location>
</feature>
<keyword evidence="3" id="KW-0547">Nucleotide-binding</keyword>
<feature type="region of interest" description="Disordered" evidence="7">
    <location>
        <begin position="373"/>
        <end position="529"/>
    </location>
</feature>
<dbReference type="EMBL" id="CP111015">
    <property type="protein sequence ID" value="WAR01997.1"/>
    <property type="molecule type" value="Genomic_DNA"/>
</dbReference>
<keyword evidence="4" id="KW-0418">Kinase</keyword>
<feature type="region of interest" description="Disordered" evidence="7">
    <location>
        <begin position="931"/>
        <end position="1057"/>
    </location>
</feature>
<feature type="compositionally biased region" description="Polar residues" evidence="7">
    <location>
        <begin position="1158"/>
        <end position="1167"/>
    </location>
</feature>